<dbReference type="OrthoDB" id="10069833at2759"/>
<feature type="compositionally biased region" description="Pro residues" evidence="1">
    <location>
        <begin position="78"/>
        <end position="93"/>
    </location>
</feature>
<organism evidence="2 3">
    <name type="scientific">Stegodyphus mimosarum</name>
    <name type="common">African social velvet spider</name>
    <dbReference type="NCBI Taxonomy" id="407821"/>
    <lineage>
        <taxon>Eukaryota</taxon>
        <taxon>Metazoa</taxon>
        <taxon>Ecdysozoa</taxon>
        <taxon>Arthropoda</taxon>
        <taxon>Chelicerata</taxon>
        <taxon>Arachnida</taxon>
        <taxon>Araneae</taxon>
        <taxon>Araneomorphae</taxon>
        <taxon>Entelegynae</taxon>
        <taxon>Eresoidea</taxon>
        <taxon>Eresidae</taxon>
        <taxon>Stegodyphus</taxon>
    </lineage>
</organism>
<feature type="non-terminal residue" evidence="2">
    <location>
        <position position="448"/>
    </location>
</feature>
<reference evidence="2 3" key="1">
    <citation type="submission" date="2013-11" db="EMBL/GenBank/DDBJ databases">
        <title>Genome sequencing of Stegodyphus mimosarum.</title>
        <authorList>
            <person name="Bechsgaard J."/>
        </authorList>
    </citation>
    <scope>NUCLEOTIDE SEQUENCE [LARGE SCALE GENOMIC DNA]</scope>
</reference>
<evidence type="ECO:0000313" key="3">
    <source>
        <dbReference type="Proteomes" id="UP000054359"/>
    </source>
</evidence>
<sequence>MHNSDVLGFTVDQKLFNAFSEMNGISESQVPPKLPPKRSVNVPSPFIDTANGQDNFNEEIGWETKNPFNPFISEEYPDFPPPSSPPPPPPPRLPTKISEPLSMSPPPPRPPSRSNGVPTPPLPKRKSPFSSASRTWFSFDQEPVAFSIASSSTEPDANNHFVPPIPSPARKLPTSGKFEPSTLKSSSASSSPATYRRLYNQNLHLSNSVLTKDVDDKNIKPNEIKSGSPHKVLSRHSSIMQENDSYVVSGFNPFTDTNSIADLTFPECTENTKILNRSPPLPPKPTTISRPRPSPSKKMLATADITSQSSSSLSVAEASDGIHSSSSLVFSSSDDNKNGSSCEALFLSSTGSQSEVFPQNILETTQQSSNNSQPEEKACELSPDSIFRRKSDPFADDFFLSLPKKSCNNASLGIKNETKQNCSNGIESHFEDLKLPVLVPCMSSIETV</sequence>
<proteinExistence type="predicted"/>
<name>A0A087TCN8_STEMI</name>
<accession>A0A087TCN8</accession>
<protein>
    <submittedName>
        <fullName evidence="2">Uncharacterized protein</fullName>
    </submittedName>
</protein>
<keyword evidence="3" id="KW-1185">Reference proteome</keyword>
<dbReference type="EMBL" id="KK114613">
    <property type="protein sequence ID" value="KFM62877.1"/>
    <property type="molecule type" value="Genomic_DNA"/>
</dbReference>
<feature type="region of interest" description="Disordered" evidence="1">
    <location>
        <begin position="271"/>
        <end position="306"/>
    </location>
</feature>
<evidence type="ECO:0000313" key="2">
    <source>
        <dbReference type="EMBL" id="KFM62877.1"/>
    </source>
</evidence>
<feature type="region of interest" description="Disordered" evidence="1">
    <location>
        <begin position="26"/>
        <end position="134"/>
    </location>
</feature>
<gene>
    <name evidence="2" type="ORF">X975_16876</name>
</gene>
<dbReference type="Proteomes" id="UP000054359">
    <property type="component" value="Unassembled WGS sequence"/>
</dbReference>
<evidence type="ECO:0000256" key="1">
    <source>
        <dbReference type="SAM" id="MobiDB-lite"/>
    </source>
</evidence>
<feature type="region of interest" description="Disordered" evidence="1">
    <location>
        <begin position="148"/>
        <end position="192"/>
    </location>
</feature>
<dbReference type="AlphaFoldDB" id="A0A087TCN8"/>